<evidence type="ECO:0000256" key="4">
    <source>
        <dbReference type="ARBA" id="ARBA00012381"/>
    </source>
</evidence>
<evidence type="ECO:0000256" key="2">
    <source>
        <dbReference type="ARBA" id="ARBA00001947"/>
    </source>
</evidence>
<name>A0ABV9DNE9_9ACTN</name>
<comment type="caution">
    <text evidence="12">The sequence shown here is derived from an EMBL/GenBank/DDBJ whole genome shotgun (WGS) entry which is preliminary data.</text>
</comment>
<keyword evidence="7" id="KW-0460">Magnesium</keyword>
<dbReference type="InterPro" id="IPR015376">
    <property type="entry name" value="Znr_NADH_PPase"/>
</dbReference>
<evidence type="ECO:0000256" key="3">
    <source>
        <dbReference type="ARBA" id="ARBA00009595"/>
    </source>
</evidence>
<dbReference type="Pfam" id="PF00293">
    <property type="entry name" value="NUDIX"/>
    <property type="match status" value="1"/>
</dbReference>
<organism evidence="12 13">
    <name type="scientific">Nocardiopsis mangrovi</name>
    <dbReference type="NCBI Taxonomy" id="1179818"/>
    <lineage>
        <taxon>Bacteria</taxon>
        <taxon>Bacillati</taxon>
        <taxon>Actinomycetota</taxon>
        <taxon>Actinomycetes</taxon>
        <taxon>Streptosporangiales</taxon>
        <taxon>Nocardiopsidaceae</taxon>
        <taxon>Nocardiopsis</taxon>
    </lineage>
</organism>
<evidence type="ECO:0000313" key="12">
    <source>
        <dbReference type="EMBL" id="MFC4560446.1"/>
    </source>
</evidence>
<dbReference type="InterPro" id="IPR000086">
    <property type="entry name" value="NUDIX_hydrolase_dom"/>
</dbReference>
<evidence type="ECO:0000259" key="11">
    <source>
        <dbReference type="PROSITE" id="PS51462"/>
    </source>
</evidence>
<dbReference type="InterPro" id="IPR020084">
    <property type="entry name" value="NUDIX_hydrolase_CS"/>
</dbReference>
<sequence length="329" mass="35491">MFAPHETPALSRGHIDVAGHRRTDDAWLRKAWADPETRVLVLQGGDPGSYGWQAMLARQSQALVTTAPGGDGTSRPRLLLVGPGDAPEGDRYLLGTDADGLSYFAVRAAGDDPFADLPGAADAEPASLREVGALLDARDSGLLTHAVAVANWNAAHRFCPMCGAPTRPEAAGHLRICTEDGTEHYPRMDPAVIMLVHRETDGVEQCLLGHNPRWPGGRYSVLAGFVEPGESLEQAVVREVAEETGVRVCDPVYLGSQPWPFPRSLMLGYTARATGTAERTDDEISEVRWLSRDELYAAAESGEILLPGSVSIARKIIEHWYGGPLPGEW</sequence>
<evidence type="ECO:0000256" key="7">
    <source>
        <dbReference type="ARBA" id="ARBA00022842"/>
    </source>
</evidence>
<proteinExistence type="inferred from homology"/>
<dbReference type="EMBL" id="JBHSFQ010000001">
    <property type="protein sequence ID" value="MFC4560446.1"/>
    <property type="molecule type" value="Genomic_DNA"/>
</dbReference>
<dbReference type="PRINTS" id="PR00502">
    <property type="entry name" value="NUDIXFAMILY"/>
</dbReference>
<dbReference type="NCBIfam" id="NF001299">
    <property type="entry name" value="PRK00241.1"/>
    <property type="match status" value="1"/>
</dbReference>
<keyword evidence="5" id="KW-0479">Metal-binding</keyword>
<dbReference type="EC" id="3.6.1.22" evidence="4"/>
<gene>
    <name evidence="12" type="primary">nudC</name>
    <name evidence="12" type="ORF">ACFO4E_01115</name>
</gene>
<dbReference type="Proteomes" id="UP001595923">
    <property type="component" value="Unassembled WGS sequence"/>
</dbReference>
<dbReference type="PANTHER" id="PTHR42904">
    <property type="entry name" value="NUDIX HYDROLASE, NUDC SUBFAMILY"/>
    <property type="match status" value="1"/>
</dbReference>
<dbReference type="SUPFAM" id="SSF55811">
    <property type="entry name" value="Nudix"/>
    <property type="match status" value="1"/>
</dbReference>
<protein>
    <recommendedName>
        <fullName evidence="4">NAD(+) diphosphatase</fullName>
        <ecNumber evidence="4">3.6.1.22</ecNumber>
    </recommendedName>
</protein>
<keyword evidence="8" id="KW-0520">NAD</keyword>
<evidence type="ECO:0000313" key="13">
    <source>
        <dbReference type="Proteomes" id="UP001595923"/>
    </source>
</evidence>
<evidence type="ECO:0000256" key="6">
    <source>
        <dbReference type="ARBA" id="ARBA00022801"/>
    </source>
</evidence>
<dbReference type="GO" id="GO:0016787">
    <property type="term" value="F:hydrolase activity"/>
    <property type="evidence" value="ECO:0007669"/>
    <property type="project" value="UniProtKB-KW"/>
</dbReference>
<dbReference type="PROSITE" id="PS51462">
    <property type="entry name" value="NUDIX"/>
    <property type="match status" value="1"/>
</dbReference>
<dbReference type="InterPro" id="IPR049734">
    <property type="entry name" value="NudC-like_C"/>
</dbReference>
<dbReference type="CDD" id="cd03429">
    <property type="entry name" value="NUDIX_NADH_pyrophosphatase_Nudt13"/>
    <property type="match status" value="1"/>
</dbReference>
<evidence type="ECO:0000256" key="9">
    <source>
        <dbReference type="ARBA" id="ARBA00023679"/>
    </source>
</evidence>
<dbReference type="RefSeq" id="WP_378570583.1">
    <property type="nucleotide sequence ID" value="NZ_JBHSFQ010000001.1"/>
</dbReference>
<evidence type="ECO:0000256" key="10">
    <source>
        <dbReference type="RuleBase" id="RU003476"/>
    </source>
</evidence>
<dbReference type="Pfam" id="PF09296">
    <property type="entry name" value="NUDIX-like"/>
    <property type="match status" value="1"/>
</dbReference>
<dbReference type="PANTHER" id="PTHR42904:SF6">
    <property type="entry name" value="NAD-CAPPED RNA HYDROLASE NUDT12"/>
    <property type="match status" value="1"/>
</dbReference>
<dbReference type="Pfam" id="PF09297">
    <property type="entry name" value="Zn_ribbon_NUD"/>
    <property type="match status" value="1"/>
</dbReference>
<dbReference type="Gene3D" id="3.90.79.20">
    <property type="match status" value="1"/>
</dbReference>
<evidence type="ECO:0000256" key="8">
    <source>
        <dbReference type="ARBA" id="ARBA00023027"/>
    </source>
</evidence>
<dbReference type="PROSITE" id="PS00893">
    <property type="entry name" value="NUDIX_BOX"/>
    <property type="match status" value="1"/>
</dbReference>
<dbReference type="InterPro" id="IPR050241">
    <property type="entry name" value="NAD-cap_RNA_hydrolase_NudC"/>
</dbReference>
<comment type="catalytic activity">
    <reaction evidence="9">
        <text>a 5'-end NAD(+)-phospho-ribonucleoside in mRNA + H2O = a 5'-end phospho-adenosine-phospho-ribonucleoside in mRNA + beta-nicotinamide D-ribonucleotide + 2 H(+)</text>
        <dbReference type="Rhea" id="RHEA:60876"/>
        <dbReference type="Rhea" id="RHEA-COMP:15698"/>
        <dbReference type="Rhea" id="RHEA-COMP:15719"/>
        <dbReference type="ChEBI" id="CHEBI:14649"/>
        <dbReference type="ChEBI" id="CHEBI:15377"/>
        <dbReference type="ChEBI" id="CHEBI:15378"/>
        <dbReference type="ChEBI" id="CHEBI:144029"/>
        <dbReference type="ChEBI" id="CHEBI:144051"/>
    </reaction>
    <physiologicalReaction direction="left-to-right" evidence="9">
        <dbReference type="Rhea" id="RHEA:60877"/>
    </physiologicalReaction>
</comment>
<dbReference type="InterPro" id="IPR015797">
    <property type="entry name" value="NUDIX_hydrolase-like_dom_sf"/>
</dbReference>
<evidence type="ECO:0000256" key="1">
    <source>
        <dbReference type="ARBA" id="ARBA00001946"/>
    </source>
</evidence>
<dbReference type="Gene3D" id="3.90.79.10">
    <property type="entry name" value="Nucleoside Triphosphate Pyrophosphohydrolase"/>
    <property type="match status" value="1"/>
</dbReference>
<keyword evidence="6 10" id="KW-0378">Hydrolase</keyword>
<comment type="cofactor">
    <cofactor evidence="1">
        <name>Mg(2+)</name>
        <dbReference type="ChEBI" id="CHEBI:18420"/>
    </cofactor>
</comment>
<dbReference type="InterPro" id="IPR020476">
    <property type="entry name" value="Nudix_hydrolase"/>
</dbReference>
<evidence type="ECO:0000256" key="5">
    <source>
        <dbReference type="ARBA" id="ARBA00022723"/>
    </source>
</evidence>
<comment type="similarity">
    <text evidence="3">Belongs to the Nudix hydrolase family. NudC subfamily.</text>
</comment>
<keyword evidence="13" id="KW-1185">Reference proteome</keyword>
<feature type="domain" description="Nudix hydrolase" evidence="11">
    <location>
        <begin position="186"/>
        <end position="312"/>
    </location>
</feature>
<comment type="cofactor">
    <cofactor evidence="2">
        <name>Zn(2+)</name>
        <dbReference type="ChEBI" id="CHEBI:29105"/>
    </cofactor>
</comment>
<reference evidence="13" key="1">
    <citation type="journal article" date="2019" name="Int. J. Syst. Evol. Microbiol.">
        <title>The Global Catalogue of Microorganisms (GCM) 10K type strain sequencing project: providing services to taxonomists for standard genome sequencing and annotation.</title>
        <authorList>
            <consortium name="The Broad Institute Genomics Platform"/>
            <consortium name="The Broad Institute Genome Sequencing Center for Infectious Disease"/>
            <person name="Wu L."/>
            <person name="Ma J."/>
        </authorList>
    </citation>
    <scope>NUCLEOTIDE SEQUENCE [LARGE SCALE GENOMIC DNA]</scope>
    <source>
        <strain evidence="13">XZYJ18</strain>
    </source>
</reference>
<accession>A0ABV9DNE9</accession>
<dbReference type="InterPro" id="IPR015375">
    <property type="entry name" value="NADH_PPase-like_N"/>
</dbReference>